<dbReference type="InterPro" id="IPR003675">
    <property type="entry name" value="Rce1/LyrA-like_dom"/>
</dbReference>
<keyword evidence="1" id="KW-0812">Transmembrane</keyword>
<gene>
    <name evidence="3" type="ORF">JCM9157_3027</name>
</gene>
<dbReference type="GO" id="GO:0004175">
    <property type="term" value="F:endopeptidase activity"/>
    <property type="evidence" value="ECO:0007669"/>
    <property type="project" value="UniProtKB-ARBA"/>
</dbReference>
<keyword evidence="3" id="KW-0378">Hydrolase</keyword>
<evidence type="ECO:0000256" key="1">
    <source>
        <dbReference type="SAM" id="Phobius"/>
    </source>
</evidence>
<organism evidence="3 4">
    <name type="scientific">Halalkalibacter akibai (strain ATCC 43226 / DSM 21942 / CIP 109018 / JCM 9157 / 1139)</name>
    <name type="common">Bacillus akibai</name>
    <dbReference type="NCBI Taxonomy" id="1236973"/>
    <lineage>
        <taxon>Bacteria</taxon>
        <taxon>Bacillati</taxon>
        <taxon>Bacillota</taxon>
        <taxon>Bacilli</taxon>
        <taxon>Bacillales</taxon>
        <taxon>Bacillaceae</taxon>
        <taxon>Halalkalibacter</taxon>
    </lineage>
</organism>
<feature type="transmembrane region" description="Helical" evidence="1">
    <location>
        <begin position="144"/>
        <end position="162"/>
    </location>
</feature>
<dbReference type="RefSeq" id="WP_035665501.1">
    <property type="nucleotide sequence ID" value="NZ_BAUV01000024.1"/>
</dbReference>
<keyword evidence="4" id="KW-1185">Reference proteome</keyword>
<feature type="transmembrane region" description="Helical" evidence="1">
    <location>
        <begin position="117"/>
        <end position="137"/>
    </location>
</feature>
<name>W4QUP6_HALA3</name>
<dbReference type="OrthoDB" id="1523022at2"/>
<dbReference type="Pfam" id="PF02517">
    <property type="entry name" value="Rce1-like"/>
    <property type="match status" value="1"/>
</dbReference>
<evidence type="ECO:0000313" key="3">
    <source>
        <dbReference type="EMBL" id="GAE35890.1"/>
    </source>
</evidence>
<dbReference type="EMBL" id="BAUV01000024">
    <property type="protein sequence ID" value="GAE35890.1"/>
    <property type="molecule type" value="Genomic_DNA"/>
</dbReference>
<dbReference type="eggNOG" id="COG1266">
    <property type="taxonomic scope" value="Bacteria"/>
</dbReference>
<feature type="transmembrane region" description="Helical" evidence="1">
    <location>
        <begin position="94"/>
        <end position="111"/>
    </location>
</feature>
<keyword evidence="3" id="KW-0645">Protease</keyword>
<dbReference type="AlphaFoldDB" id="W4QUP6"/>
<proteinExistence type="predicted"/>
<protein>
    <submittedName>
        <fullName evidence="3">CAAX amino terminal protease family protein</fullName>
    </submittedName>
</protein>
<feature type="transmembrane region" description="Helical" evidence="1">
    <location>
        <begin position="20"/>
        <end position="39"/>
    </location>
</feature>
<dbReference type="STRING" id="1236973.JCM9157_3027"/>
<feature type="transmembrane region" description="Helical" evidence="1">
    <location>
        <begin position="168"/>
        <end position="184"/>
    </location>
</feature>
<evidence type="ECO:0000313" key="4">
    <source>
        <dbReference type="Proteomes" id="UP000018896"/>
    </source>
</evidence>
<evidence type="ECO:0000259" key="2">
    <source>
        <dbReference type="Pfam" id="PF02517"/>
    </source>
</evidence>
<keyword evidence="1" id="KW-1133">Transmembrane helix</keyword>
<comment type="caution">
    <text evidence="3">The sequence shown here is derived from an EMBL/GenBank/DDBJ whole genome shotgun (WGS) entry which is preliminary data.</text>
</comment>
<keyword evidence="1" id="KW-0472">Membrane</keyword>
<feature type="transmembrane region" description="Helical" evidence="1">
    <location>
        <begin position="51"/>
        <end position="73"/>
    </location>
</feature>
<accession>W4QUP6</accession>
<dbReference type="GO" id="GO:0080120">
    <property type="term" value="P:CAAX-box protein maturation"/>
    <property type="evidence" value="ECO:0007669"/>
    <property type="project" value="UniProtKB-ARBA"/>
</dbReference>
<feature type="domain" description="CAAX prenyl protease 2/Lysostaphin resistance protein A-like" evidence="2">
    <location>
        <begin position="97"/>
        <end position="179"/>
    </location>
</feature>
<dbReference type="GO" id="GO:0006508">
    <property type="term" value="P:proteolysis"/>
    <property type="evidence" value="ECO:0007669"/>
    <property type="project" value="UniProtKB-KW"/>
</dbReference>
<sequence length="194" mass="21855">MKKQRDIVASLTDKELVLNVYLTQMIMLLIAGVMGFFVFDSLQQFLMLFEVNTTIVIIGASIAFAIVVVDLALEKVLPKQWLDDGGINERVFRNLSIPKLSLLCGVVAIVEELLFRAVVQTAFGLIIASIIFALIHIRYLDKPVLFINVCLASFILGALFYWTGSIVLTIFTHFLIDFVLGLIIRNRYLKQINT</sequence>
<reference evidence="3 4" key="1">
    <citation type="journal article" date="2014" name="Genome Announc.">
        <title>Draft Genome Sequences of Three Alkaliphilic Bacillus Strains, Bacillus wakoensis JCM 9140T, Bacillus akibai JCM 9157T, and Bacillus hemicellulosilyticus JCM 9152T.</title>
        <authorList>
            <person name="Yuki M."/>
            <person name="Oshima K."/>
            <person name="Suda W."/>
            <person name="Oshida Y."/>
            <person name="Kitamura K."/>
            <person name="Iida T."/>
            <person name="Hattori M."/>
            <person name="Ohkuma M."/>
        </authorList>
    </citation>
    <scope>NUCLEOTIDE SEQUENCE [LARGE SCALE GENOMIC DNA]</scope>
    <source>
        <strain evidence="3 4">JCM 9157</strain>
    </source>
</reference>
<dbReference type="Proteomes" id="UP000018896">
    <property type="component" value="Unassembled WGS sequence"/>
</dbReference>